<evidence type="ECO:0000313" key="2">
    <source>
        <dbReference type="EMBL" id="DAG05368.1"/>
    </source>
</evidence>
<protein>
    <submittedName>
        <fullName evidence="2">Activating signal cointegrator</fullName>
    </submittedName>
</protein>
<feature type="domain" description="DUF3850" evidence="1">
    <location>
        <begin position="3"/>
        <end position="76"/>
    </location>
</feature>
<name>A0A8S5VFB7_9CAUD</name>
<dbReference type="InterPro" id="IPR015947">
    <property type="entry name" value="PUA-like_sf"/>
</dbReference>
<dbReference type="EMBL" id="BK016258">
    <property type="protein sequence ID" value="DAG05368.1"/>
    <property type="molecule type" value="Genomic_DNA"/>
</dbReference>
<evidence type="ECO:0000259" key="1">
    <source>
        <dbReference type="Pfam" id="PF12961"/>
    </source>
</evidence>
<reference evidence="2" key="1">
    <citation type="journal article" date="2021" name="Proc. Natl. Acad. Sci. U.S.A.">
        <title>A Catalog of Tens of Thousands of Viruses from Human Metagenomes Reveals Hidden Associations with Chronic Diseases.</title>
        <authorList>
            <person name="Tisza M.J."/>
            <person name="Buck C.B."/>
        </authorList>
    </citation>
    <scope>NUCLEOTIDE SEQUENCE</scope>
    <source>
        <strain evidence="2">Ctai52</strain>
    </source>
</reference>
<dbReference type="InterPro" id="IPR039440">
    <property type="entry name" value="DUF3850"/>
</dbReference>
<dbReference type="SUPFAM" id="SSF88697">
    <property type="entry name" value="PUA domain-like"/>
    <property type="match status" value="1"/>
</dbReference>
<sequence length="86" mass="10088">MNVHNLKIRPNYFKDVIAEIKKFEIRFNDRGFEVGDLIVLEEFDSKGYTGRHVNAEITYICDDPEYTKKDYVVLGIKLRLDIGAYL</sequence>
<organism evidence="2">
    <name type="scientific">Myoviridae sp. ctai52</name>
    <dbReference type="NCBI Taxonomy" id="2825134"/>
    <lineage>
        <taxon>Viruses</taxon>
        <taxon>Duplodnaviria</taxon>
        <taxon>Heunggongvirae</taxon>
        <taxon>Uroviricota</taxon>
        <taxon>Caudoviricetes</taxon>
    </lineage>
</organism>
<accession>A0A8S5VFB7</accession>
<dbReference type="Pfam" id="PF12961">
    <property type="entry name" value="DUF3850"/>
    <property type="match status" value="1"/>
</dbReference>
<dbReference type="Gene3D" id="2.30.130.30">
    <property type="entry name" value="Hypothetical protein"/>
    <property type="match status" value="1"/>
</dbReference>
<proteinExistence type="predicted"/>